<proteinExistence type="predicted"/>
<comment type="caution">
    <text evidence="1">The sequence shown here is derived from an EMBL/GenBank/DDBJ whole genome shotgun (WGS) entry which is preliminary data.</text>
</comment>
<dbReference type="OrthoDB" id="4417510at2"/>
<organism evidence="1 2">
    <name type="scientific">Rarobacter incanus</name>
    <dbReference type="NCBI Taxonomy" id="153494"/>
    <lineage>
        <taxon>Bacteria</taxon>
        <taxon>Bacillati</taxon>
        <taxon>Actinomycetota</taxon>
        <taxon>Actinomycetes</taxon>
        <taxon>Micrococcales</taxon>
        <taxon>Rarobacteraceae</taxon>
        <taxon>Rarobacter</taxon>
    </lineage>
</organism>
<keyword evidence="2" id="KW-1185">Reference proteome</keyword>
<dbReference type="SUPFAM" id="SSF54631">
    <property type="entry name" value="CBS-domain pair"/>
    <property type="match status" value="1"/>
</dbReference>
<dbReference type="RefSeq" id="WP_142111459.1">
    <property type="nucleotide sequence ID" value="NZ_BAAATB010000002.1"/>
</dbReference>
<gene>
    <name evidence="1" type="ORF">FB389_0792</name>
</gene>
<evidence type="ECO:0000313" key="1">
    <source>
        <dbReference type="EMBL" id="TQK76134.1"/>
    </source>
</evidence>
<reference evidence="1 2" key="1">
    <citation type="submission" date="2019-06" db="EMBL/GenBank/DDBJ databases">
        <title>Sequencing the genomes of 1000 actinobacteria strains.</title>
        <authorList>
            <person name="Klenk H.-P."/>
        </authorList>
    </citation>
    <scope>NUCLEOTIDE SEQUENCE [LARGE SCALE GENOMIC DNA]</scope>
    <source>
        <strain evidence="1 2">DSM 10596</strain>
    </source>
</reference>
<protein>
    <submittedName>
        <fullName evidence="1">Putative transcriptional regulator</fullName>
    </submittedName>
</protein>
<dbReference type="Gene3D" id="3.10.580.10">
    <property type="entry name" value="CBS-domain"/>
    <property type="match status" value="1"/>
</dbReference>
<dbReference type="Proteomes" id="UP000316181">
    <property type="component" value="Unassembled WGS sequence"/>
</dbReference>
<name>A0A542SNC1_9MICO</name>
<evidence type="ECO:0000313" key="2">
    <source>
        <dbReference type="Proteomes" id="UP000316181"/>
    </source>
</evidence>
<dbReference type="EMBL" id="VFNV01000001">
    <property type="protein sequence ID" value="TQK76134.1"/>
    <property type="molecule type" value="Genomic_DNA"/>
</dbReference>
<dbReference type="InterPro" id="IPR046342">
    <property type="entry name" value="CBS_dom_sf"/>
</dbReference>
<dbReference type="AlphaFoldDB" id="A0A542SNC1"/>
<accession>A0A542SNC1</accession>
<sequence length="246" mass="26391">MGTRTDQLATSLIAATDAIERELAARCELDRVHGLGPVTRAAIAAGDPVATYYATALWRLTAHREAATHEHLDIADPLGVLSESVVHRAERILQEIVRPSRAVRLAASAIARAASADPLGRWLTIMRSRDISQLPVYDRGTFAGLLTTNGVARWLADHVDENGDALIESARVRDVLPFTEVTETVEFYPVTASVAQILAVLRRVDAPKAVILTASGRDVDPPQGILVRADLGELEAALALDESPAA</sequence>